<feature type="transmembrane region" description="Helical" evidence="12">
    <location>
        <begin position="292"/>
        <end position="311"/>
    </location>
</feature>
<keyword evidence="6 12" id="KW-0812">Transmembrane</keyword>
<dbReference type="PANTHER" id="PTHR12646">
    <property type="entry name" value="NOT56 - RELATED"/>
    <property type="match status" value="1"/>
</dbReference>
<dbReference type="Pfam" id="PF05208">
    <property type="entry name" value="ALG3"/>
    <property type="match status" value="1"/>
</dbReference>
<organism evidence="14">
    <name type="scientific">Selaginella moellendorffii</name>
    <name type="common">Spikemoss</name>
    <dbReference type="NCBI Taxonomy" id="88036"/>
    <lineage>
        <taxon>Eukaryota</taxon>
        <taxon>Viridiplantae</taxon>
        <taxon>Streptophyta</taxon>
        <taxon>Embryophyta</taxon>
        <taxon>Tracheophyta</taxon>
        <taxon>Lycopodiopsida</taxon>
        <taxon>Selaginellales</taxon>
        <taxon>Selaginellaceae</taxon>
        <taxon>Selaginella</taxon>
    </lineage>
</organism>
<dbReference type="EC" id="2.4.1.258" evidence="3"/>
<dbReference type="AlphaFoldDB" id="D8RJW4"/>
<comment type="catalytic activity">
    <reaction evidence="10">
        <text>an alpha-D-Man-(1-&gt;2)-alpha-D-Man-(1-&gt;2)-alpha-D-Man-(1-&gt;3)-[alpha-D-Man-(1-&gt;6)]-beta-D-Man-(1-&gt;4)-beta-D-GlcNAc-(1-&gt;4)-alpha-D-GlcNAc-diphospho-di-trans,poly-cis-dolichol + a di-trans,poly-cis-dolichyl beta-D-mannosyl phosphate = an alpha-D-Man-(1-&gt;2)-alpha-D-Man-(1-&gt;2)-alpha-D-Man-(1-&gt;3)-[alpha-D-Man-(1-&gt;3)-alpha-D-Man-(1-&gt;6)]-beta-D-Man-(1-&gt;4)-beta-D-GlcNAc-(1-&gt;4)-alpha-D-GlcNAc-diphospho-di-trans,poly-cis-dolichol + a di-trans,poly-cis-dolichyl phosphate + H(+)</text>
        <dbReference type="Rhea" id="RHEA:29527"/>
        <dbReference type="Rhea" id="RHEA-COMP:19498"/>
        <dbReference type="Rhea" id="RHEA-COMP:19501"/>
        <dbReference type="Rhea" id="RHEA-COMP:19516"/>
        <dbReference type="Rhea" id="RHEA-COMP:19517"/>
        <dbReference type="ChEBI" id="CHEBI:15378"/>
        <dbReference type="ChEBI" id="CHEBI:57683"/>
        <dbReference type="ChEBI" id="CHEBI:58211"/>
        <dbReference type="ChEBI" id="CHEBI:132515"/>
        <dbReference type="ChEBI" id="CHEBI:132516"/>
        <dbReference type="EC" id="2.4.1.258"/>
    </reaction>
    <physiologicalReaction direction="left-to-right" evidence="10">
        <dbReference type="Rhea" id="RHEA:29528"/>
    </physiologicalReaction>
</comment>
<evidence type="ECO:0000256" key="7">
    <source>
        <dbReference type="ARBA" id="ARBA00022824"/>
    </source>
</evidence>
<evidence type="ECO:0000313" key="13">
    <source>
        <dbReference type="EMBL" id="EFJ27344.1"/>
    </source>
</evidence>
<evidence type="ECO:0000256" key="10">
    <source>
        <dbReference type="ARBA" id="ARBA00049506"/>
    </source>
</evidence>
<accession>D8RJW4</accession>
<dbReference type="KEGG" id="smo:SELMODRAFT_96090"/>
<evidence type="ECO:0000256" key="3">
    <source>
        <dbReference type="ARBA" id="ARBA00011964"/>
    </source>
</evidence>
<evidence type="ECO:0000256" key="8">
    <source>
        <dbReference type="ARBA" id="ARBA00022989"/>
    </source>
</evidence>
<dbReference type="FunCoup" id="D8RJW4">
    <property type="interactions" value="4542"/>
</dbReference>
<dbReference type="HOGENOM" id="CLU_035382_3_0_1"/>
<proteinExistence type="predicted"/>
<feature type="transmembrane region" description="Helical" evidence="12">
    <location>
        <begin position="64"/>
        <end position="83"/>
    </location>
</feature>
<dbReference type="STRING" id="88036.D8RJW4"/>
<dbReference type="InParanoid" id="D8RJW4"/>
<sequence length="431" mass="48850">LLFLFILDTKIDWDAYMAQVFGFLSGERNYEELRGDTGPLVYPAGFLYVYSAIRYLTGGAVSSAQVIFALLYLVNLGLVLSIYVRTRVVPWWAIFLLTLSKRLHSIFVLRLFNDCVAITLAHASIALFMSQWWYVGMAVFSLAVSVKMSVLLYAPSLLLLLCKALSLGGVFVALMVAALIQVFLGLPFLTTYPAAYISRAFNLGRVFIHFWSVNFKFVPERFFVSKIFALLLMVLHVGLLFLFSQRKWCKHEKGMAAASGIQTMLRRSGKRLSLWSKAWSLPRRQTLGQEHVVGVLFTGNFIGIIAARSLHYQFYSWYFYSLPYLLWKAPLPTPVRLLLLILIESVWNVYPSTATSSLVLLACHLAILWGLWHAPSEYPYSAKKPAAKEKKNVSSKAPAGAAEPRKSLLEKKKEEKNSCEKTIKRKKESQR</sequence>
<feature type="transmembrane region" description="Helical" evidence="12">
    <location>
        <begin position="140"/>
        <end position="162"/>
    </location>
</feature>
<protein>
    <recommendedName>
        <fullName evidence="3">dolichyl-P-Man:Man5GlcNAc2-PP-dolichol alpha-1,3-mannosyltransferase</fullName>
        <ecNumber evidence="3">2.4.1.258</ecNumber>
    </recommendedName>
</protein>
<feature type="transmembrane region" description="Helical" evidence="12">
    <location>
        <begin position="169"/>
        <end position="189"/>
    </location>
</feature>
<feature type="transmembrane region" description="Helical" evidence="12">
    <location>
        <begin position="357"/>
        <end position="374"/>
    </location>
</feature>
<dbReference type="GO" id="GO:0005789">
    <property type="term" value="C:endoplasmic reticulum membrane"/>
    <property type="evidence" value="ECO:0007669"/>
    <property type="project" value="UniProtKB-SubCell"/>
</dbReference>
<evidence type="ECO:0000256" key="1">
    <source>
        <dbReference type="ARBA" id="ARBA00004477"/>
    </source>
</evidence>
<keyword evidence="5 13" id="KW-0808">Transferase</keyword>
<evidence type="ECO:0000256" key="5">
    <source>
        <dbReference type="ARBA" id="ARBA00022679"/>
    </source>
</evidence>
<evidence type="ECO:0000256" key="11">
    <source>
        <dbReference type="SAM" id="MobiDB-lite"/>
    </source>
</evidence>
<evidence type="ECO:0000256" key="9">
    <source>
        <dbReference type="ARBA" id="ARBA00023136"/>
    </source>
</evidence>
<dbReference type="GO" id="GO:0052925">
    <property type="term" value="F:dol-P-Man:Man(5)GlcNAc(2)-PP-Dol alpha-1,3-mannosyltransferase activity"/>
    <property type="evidence" value="ECO:0000318"/>
    <property type="project" value="GO_Central"/>
</dbReference>
<feature type="transmembrane region" description="Helical" evidence="12">
    <location>
        <begin position="116"/>
        <end position="134"/>
    </location>
</feature>
<feature type="non-terminal residue" evidence="13">
    <location>
        <position position="1"/>
    </location>
</feature>
<dbReference type="eggNOG" id="KOG2762">
    <property type="taxonomic scope" value="Eukaryota"/>
</dbReference>
<feature type="compositionally biased region" description="Basic and acidic residues" evidence="11">
    <location>
        <begin position="403"/>
        <end position="422"/>
    </location>
</feature>
<evidence type="ECO:0000313" key="14">
    <source>
        <dbReference type="Proteomes" id="UP000001514"/>
    </source>
</evidence>
<dbReference type="GeneID" id="9640053"/>
<keyword evidence="8 12" id="KW-1133">Transmembrane helix</keyword>
<dbReference type="OrthoDB" id="20028at2759"/>
<dbReference type="PANTHER" id="PTHR12646:SF0">
    <property type="entry name" value="DOL-P-MAN:MAN(5)GLCNAC(2)-PP-DOL ALPHA-1,3-MANNOSYLTRANSFERASE"/>
    <property type="match status" value="1"/>
</dbReference>
<evidence type="ECO:0000256" key="2">
    <source>
        <dbReference type="ARBA" id="ARBA00004922"/>
    </source>
</evidence>
<comment type="subcellular location">
    <subcellularLocation>
        <location evidence="1">Endoplasmic reticulum membrane</location>
        <topology evidence="1">Multi-pass membrane protein</topology>
    </subcellularLocation>
</comment>
<keyword evidence="14" id="KW-1185">Reference proteome</keyword>
<evidence type="ECO:0000256" key="12">
    <source>
        <dbReference type="SAM" id="Phobius"/>
    </source>
</evidence>
<keyword evidence="4 13" id="KW-0328">Glycosyltransferase</keyword>
<gene>
    <name evidence="13" type="primary">GT58A1</name>
    <name evidence="13" type="ORF">SELMODRAFT_96090</name>
</gene>
<evidence type="ECO:0000256" key="4">
    <source>
        <dbReference type="ARBA" id="ARBA00022676"/>
    </source>
</evidence>
<feature type="transmembrane region" description="Helical" evidence="12">
    <location>
        <begin position="222"/>
        <end position="243"/>
    </location>
</feature>
<keyword evidence="7" id="KW-0256">Endoplasmic reticulum</keyword>
<name>D8RJW4_SELML</name>
<dbReference type="GO" id="GO:0005783">
    <property type="term" value="C:endoplasmic reticulum"/>
    <property type="evidence" value="ECO:0000318"/>
    <property type="project" value="GO_Central"/>
</dbReference>
<dbReference type="InterPro" id="IPR007873">
    <property type="entry name" value="Glycosyltransferase_ALG3"/>
</dbReference>
<dbReference type="Proteomes" id="UP000001514">
    <property type="component" value="Unassembled WGS sequence"/>
</dbReference>
<feature type="region of interest" description="Disordered" evidence="11">
    <location>
        <begin position="389"/>
        <end position="431"/>
    </location>
</feature>
<reference evidence="13 14" key="1">
    <citation type="journal article" date="2011" name="Science">
        <title>The Selaginella genome identifies genetic changes associated with the evolution of vascular plants.</title>
        <authorList>
            <person name="Banks J.A."/>
            <person name="Nishiyama T."/>
            <person name="Hasebe M."/>
            <person name="Bowman J.L."/>
            <person name="Gribskov M."/>
            <person name="dePamphilis C."/>
            <person name="Albert V.A."/>
            <person name="Aono N."/>
            <person name="Aoyama T."/>
            <person name="Ambrose B.A."/>
            <person name="Ashton N.W."/>
            <person name="Axtell M.J."/>
            <person name="Barker E."/>
            <person name="Barker M.S."/>
            <person name="Bennetzen J.L."/>
            <person name="Bonawitz N.D."/>
            <person name="Chapple C."/>
            <person name="Cheng C."/>
            <person name="Correa L.G."/>
            <person name="Dacre M."/>
            <person name="DeBarry J."/>
            <person name="Dreyer I."/>
            <person name="Elias M."/>
            <person name="Engstrom E.M."/>
            <person name="Estelle M."/>
            <person name="Feng L."/>
            <person name="Finet C."/>
            <person name="Floyd S.K."/>
            <person name="Frommer W.B."/>
            <person name="Fujita T."/>
            <person name="Gramzow L."/>
            <person name="Gutensohn M."/>
            <person name="Harholt J."/>
            <person name="Hattori M."/>
            <person name="Heyl A."/>
            <person name="Hirai T."/>
            <person name="Hiwatashi Y."/>
            <person name="Ishikawa M."/>
            <person name="Iwata M."/>
            <person name="Karol K.G."/>
            <person name="Koehler B."/>
            <person name="Kolukisaoglu U."/>
            <person name="Kubo M."/>
            <person name="Kurata T."/>
            <person name="Lalonde S."/>
            <person name="Li K."/>
            <person name="Li Y."/>
            <person name="Litt A."/>
            <person name="Lyons E."/>
            <person name="Manning G."/>
            <person name="Maruyama T."/>
            <person name="Michael T.P."/>
            <person name="Mikami K."/>
            <person name="Miyazaki S."/>
            <person name="Morinaga S."/>
            <person name="Murata T."/>
            <person name="Mueller-Roeber B."/>
            <person name="Nelson D.R."/>
            <person name="Obara M."/>
            <person name="Oguri Y."/>
            <person name="Olmstead R.G."/>
            <person name="Onodera N."/>
            <person name="Petersen B.L."/>
            <person name="Pils B."/>
            <person name="Prigge M."/>
            <person name="Rensing S.A."/>
            <person name="Riano-Pachon D.M."/>
            <person name="Roberts A.W."/>
            <person name="Sato Y."/>
            <person name="Scheller H.V."/>
            <person name="Schulz B."/>
            <person name="Schulz C."/>
            <person name="Shakirov E.V."/>
            <person name="Shibagaki N."/>
            <person name="Shinohara N."/>
            <person name="Shippen D.E."/>
            <person name="Soerensen I."/>
            <person name="Sotooka R."/>
            <person name="Sugimoto N."/>
            <person name="Sugita M."/>
            <person name="Sumikawa N."/>
            <person name="Tanurdzic M."/>
            <person name="Theissen G."/>
            <person name="Ulvskov P."/>
            <person name="Wakazuki S."/>
            <person name="Weng J.K."/>
            <person name="Willats W.W."/>
            <person name="Wipf D."/>
            <person name="Wolf P.G."/>
            <person name="Yang L."/>
            <person name="Zimmer A.D."/>
            <person name="Zhu Q."/>
            <person name="Mitros T."/>
            <person name="Hellsten U."/>
            <person name="Loque D."/>
            <person name="Otillar R."/>
            <person name="Salamov A."/>
            <person name="Schmutz J."/>
            <person name="Shapiro H."/>
            <person name="Lindquist E."/>
            <person name="Lucas S."/>
            <person name="Rokhsar D."/>
            <person name="Grigoriev I.V."/>
        </authorList>
    </citation>
    <scope>NUCLEOTIDE SEQUENCE [LARGE SCALE GENOMIC DNA]</scope>
</reference>
<evidence type="ECO:0000256" key="6">
    <source>
        <dbReference type="ARBA" id="ARBA00022692"/>
    </source>
</evidence>
<dbReference type="OMA" id="PERYGIH"/>
<keyword evidence="9 12" id="KW-0472">Membrane</keyword>
<dbReference type="EMBL" id="GL377582">
    <property type="protein sequence ID" value="EFJ27344.1"/>
    <property type="molecule type" value="Genomic_DNA"/>
</dbReference>
<comment type="pathway">
    <text evidence="2">Protein modification; protein glycosylation.</text>
</comment>